<geneLocation type="plasmid" evidence="1">
    <name>unnamed</name>
</geneLocation>
<gene>
    <name evidence="1" type="ORF">LI90_4383</name>
</gene>
<accession>A0A132MJ19</accession>
<protein>
    <submittedName>
        <fullName evidence="1">Uncharacterized protein</fullName>
    </submittedName>
</protein>
<reference evidence="2" key="1">
    <citation type="submission" date="2015-04" db="EMBL/GenBank/DDBJ databases">
        <title>Physiological reanalysis, assessment of diazotrophy, and genome sequences of multiple isolates of Streptomyces thermoautotrophicus.</title>
        <authorList>
            <person name="MacKellar D.C."/>
            <person name="Lieber L."/>
            <person name="Norman J."/>
            <person name="Bolger A."/>
            <person name="Tobin C."/>
            <person name="Murray J.W."/>
            <person name="Chang R."/>
            <person name="Ford T."/>
            <person name="Nguyen P.Q."/>
            <person name="Woodward J."/>
            <person name="Permingeat H."/>
            <person name="Joshi N.S."/>
            <person name="Silver P.A."/>
            <person name="Usadel B."/>
            <person name="Rutherford A.W."/>
            <person name="Friesen M."/>
            <person name="Prell J."/>
        </authorList>
    </citation>
    <scope>NUCLEOTIDE SEQUENCE [LARGE SCALE GENOMIC DNA]</scope>
    <source>
        <strain evidence="2">H1</strain>
    </source>
</reference>
<evidence type="ECO:0000313" key="1">
    <source>
        <dbReference type="EMBL" id="KWW97411.1"/>
    </source>
</evidence>
<dbReference type="EMBL" id="LAXD01000002">
    <property type="protein sequence ID" value="KWW97411.1"/>
    <property type="molecule type" value="Genomic_DNA"/>
</dbReference>
<keyword evidence="2" id="KW-1185">Reference proteome</keyword>
<sequence>MTDEPRGARAMAQPLPPAPRLRRALESLGVNARSGQTRNPLGERGDAAQLLGILKGVVEQIETGLRGGELQTHLQKGWFTIYGRDLPAILAGLSEHVGDLRAFAAGGIREITLASRQFATAALALRVAEHALAAAAEVAVGEPGWDLETAEKLSDAMVRAADELTDYVAKLKAEFGTPATDTDA</sequence>
<name>A0A132MJ19_9ACTN</name>
<dbReference type="PATRIC" id="fig|1469144.10.peg.59"/>
<organism evidence="1 2">
    <name type="scientific">Carbonactinospora thermoautotrophica</name>
    <dbReference type="NCBI Taxonomy" id="1469144"/>
    <lineage>
        <taxon>Bacteria</taxon>
        <taxon>Bacillati</taxon>
        <taxon>Actinomycetota</taxon>
        <taxon>Actinomycetes</taxon>
        <taxon>Kitasatosporales</taxon>
        <taxon>Carbonactinosporaceae</taxon>
        <taxon>Carbonactinospora</taxon>
    </lineage>
</organism>
<comment type="caution">
    <text evidence="1">The sequence shown here is derived from an EMBL/GenBank/DDBJ whole genome shotgun (WGS) entry which is preliminary data.</text>
</comment>
<dbReference type="OrthoDB" id="10003772at2"/>
<dbReference type="Proteomes" id="UP000070188">
    <property type="component" value="Unassembled WGS sequence"/>
</dbReference>
<dbReference type="RefSeq" id="WP_066892489.1">
    <property type="nucleotide sequence ID" value="NZ_LAXD01000002.1"/>
</dbReference>
<proteinExistence type="predicted"/>
<keyword evidence="1" id="KW-0614">Plasmid</keyword>
<evidence type="ECO:0000313" key="2">
    <source>
        <dbReference type="Proteomes" id="UP000070188"/>
    </source>
</evidence>
<dbReference type="AlphaFoldDB" id="A0A132MJ19"/>